<accession>A0A841CPF8</accession>
<evidence type="ECO:0000313" key="3">
    <source>
        <dbReference type="Proteomes" id="UP000547510"/>
    </source>
</evidence>
<protein>
    <recommendedName>
        <fullName evidence="1">Lantibiotic dehydratase N-terminal domain-containing protein</fullName>
    </recommendedName>
</protein>
<evidence type="ECO:0000313" key="2">
    <source>
        <dbReference type="EMBL" id="MBB5958244.1"/>
    </source>
</evidence>
<dbReference type="Proteomes" id="UP000547510">
    <property type="component" value="Unassembled WGS sequence"/>
</dbReference>
<dbReference type="InterPro" id="IPR006827">
    <property type="entry name" value="Lant_deHydtase_N"/>
</dbReference>
<evidence type="ECO:0000259" key="1">
    <source>
        <dbReference type="Pfam" id="PF04738"/>
    </source>
</evidence>
<dbReference type="Pfam" id="PF04738">
    <property type="entry name" value="Lant_dehydr_N"/>
    <property type="match status" value="2"/>
</dbReference>
<comment type="caution">
    <text evidence="2">The sequence shown here is derived from an EMBL/GenBank/DDBJ whole genome shotgun (WGS) entry which is preliminary data.</text>
</comment>
<feature type="domain" description="Lantibiotic dehydratase N-terminal" evidence="1">
    <location>
        <begin position="635"/>
        <end position="712"/>
    </location>
</feature>
<organism evidence="2 3">
    <name type="scientific">Saccharothrix tamanrassetensis</name>
    <dbReference type="NCBI Taxonomy" id="1051531"/>
    <lineage>
        <taxon>Bacteria</taxon>
        <taxon>Bacillati</taxon>
        <taxon>Actinomycetota</taxon>
        <taxon>Actinomycetes</taxon>
        <taxon>Pseudonocardiales</taxon>
        <taxon>Pseudonocardiaceae</taxon>
        <taxon>Saccharothrix</taxon>
    </lineage>
</organism>
<gene>
    <name evidence="2" type="ORF">FHS29_004852</name>
</gene>
<proteinExistence type="predicted"/>
<feature type="domain" description="Lantibiotic dehydratase N-terminal" evidence="1">
    <location>
        <begin position="71"/>
        <end position="516"/>
    </location>
</feature>
<sequence length="765" mass="82447">MPLGTTGWSVWRDAVLRSTGFPIDGLDRLAAPEAAAAADAFLAGEAAEPLFDAEFERALAAGSAVCRDLAADPLLREAVTWQSTAALSALDGLLRADPDEPRRNKRRERERLVTRYWQRYCAKNETIGFFGPAAWATVDPRAASITTRVGDRLVRDRAVHFEHWALTAFAHRLAEDPQVRRWLPPARQPHLTLDEAGRRVLRPVQPPIPVSPADLAALVRCDGRGPAATVIADLVAAGVVRTGDDGHLLLERLAERGLLSWRGDLPQGPEAESVLRELVAGIGDPVLRARVTGELDRLTAARDEVAAAAGDADRLGTALAGLAAEFTAVTGRPAQRKAGQTYAGRGLCFEEAVRDVDVVVGGRLLADLAEPMALLLGAARWLTAELADAYGTALRELYEDLAAETDEVRLADLWYLAQGPLFGTGERPVDAVAREFGARWAKLFGLDGEPAGGPSTTGPLHFTSAELASAAAAAFPADRPGWSAGRLHSPDLQICAPDVDAVNRGDYLAVLGELHTAWPTFDCAVFTRWHPDRDALRRAMAADLGEHRIRPLYSTDWPRYSGRVAHTLDGPTDRQLGVVPAPGADPDRLLPATSVVVTPDLVAHAPDGRGRPLLEMFSALLAIHAVDGFKLVHGRPHTPRITVDKLVVARETWRTTVAETGLADVAGERAKYLAVRRWRRALGLPDRIFVKLGTEIKPVFVDLTSPLHAASLCGMVSGSARVDRAAAVTISEVLPDVGGHWLVDAQGRRYSSELRLQIVDPEAAR</sequence>
<dbReference type="EMBL" id="JACHJN010000007">
    <property type="protein sequence ID" value="MBB5958244.1"/>
    <property type="molecule type" value="Genomic_DNA"/>
</dbReference>
<keyword evidence="3" id="KW-1185">Reference proteome</keyword>
<reference evidence="2 3" key="1">
    <citation type="submission" date="2020-08" db="EMBL/GenBank/DDBJ databases">
        <title>Genomic Encyclopedia of Type Strains, Phase III (KMG-III): the genomes of soil and plant-associated and newly described type strains.</title>
        <authorList>
            <person name="Whitman W."/>
        </authorList>
    </citation>
    <scope>NUCLEOTIDE SEQUENCE [LARGE SCALE GENOMIC DNA]</scope>
    <source>
        <strain evidence="2 3">CECT 8640</strain>
    </source>
</reference>
<dbReference type="AlphaFoldDB" id="A0A841CPF8"/>
<dbReference type="RefSeq" id="WP_221456498.1">
    <property type="nucleotide sequence ID" value="NZ_JACHJN010000007.1"/>
</dbReference>
<name>A0A841CPF8_9PSEU</name>